<evidence type="ECO:0000256" key="3">
    <source>
        <dbReference type="ARBA" id="ARBA00022989"/>
    </source>
</evidence>
<name>A0A485LP62_9STRA</name>
<dbReference type="PANTHER" id="PTHR22950">
    <property type="entry name" value="AMINO ACID TRANSPORTER"/>
    <property type="match status" value="1"/>
</dbReference>
<keyword evidence="9" id="KW-1185">Reference proteome</keyword>
<comment type="subcellular location">
    <subcellularLocation>
        <location evidence="1">Membrane</location>
        <topology evidence="1">Multi-pass membrane protein</topology>
    </subcellularLocation>
</comment>
<dbReference type="EMBL" id="CAADRA010007041">
    <property type="protein sequence ID" value="VFT98739.1"/>
    <property type="molecule type" value="Genomic_DNA"/>
</dbReference>
<evidence type="ECO:0000313" key="7">
    <source>
        <dbReference type="EMBL" id="KAF0686106.1"/>
    </source>
</evidence>
<feature type="transmembrane region" description="Helical" evidence="5">
    <location>
        <begin position="503"/>
        <end position="524"/>
    </location>
</feature>
<evidence type="ECO:0000256" key="4">
    <source>
        <dbReference type="ARBA" id="ARBA00023136"/>
    </source>
</evidence>
<feature type="transmembrane region" description="Helical" evidence="5">
    <location>
        <begin position="468"/>
        <end position="491"/>
    </location>
</feature>
<feature type="transmembrane region" description="Helical" evidence="5">
    <location>
        <begin position="360"/>
        <end position="382"/>
    </location>
</feature>
<feature type="transmembrane region" description="Helical" evidence="5">
    <location>
        <begin position="445"/>
        <end position="462"/>
    </location>
</feature>
<feature type="transmembrane region" description="Helical" evidence="5">
    <location>
        <begin position="226"/>
        <end position="244"/>
    </location>
</feature>
<dbReference type="InterPro" id="IPR013057">
    <property type="entry name" value="AA_transpt_TM"/>
</dbReference>
<dbReference type="Pfam" id="PF01490">
    <property type="entry name" value="Aa_trans"/>
    <property type="match status" value="1"/>
</dbReference>
<reference evidence="7" key="2">
    <citation type="submission" date="2019-06" db="EMBL/GenBank/DDBJ databases">
        <title>Genomics analysis of Aphanomyces spp. identifies a new class of oomycete effector associated with host adaptation.</title>
        <authorList>
            <person name="Gaulin E."/>
        </authorList>
    </citation>
    <scope>NUCLEOTIDE SEQUENCE</scope>
    <source>
        <strain evidence="7">CBS 578.67</strain>
    </source>
</reference>
<dbReference type="GO" id="GO:0015179">
    <property type="term" value="F:L-amino acid transmembrane transporter activity"/>
    <property type="evidence" value="ECO:0007669"/>
    <property type="project" value="TreeGrafter"/>
</dbReference>
<keyword evidence="3 5" id="KW-1133">Transmembrane helix</keyword>
<dbReference type="Proteomes" id="UP000332933">
    <property type="component" value="Unassembled WGS sequence"/>
</dbReference>
<feature type="domain" description="Amino acid transporter transmembrane" evidence="6">
    <location>
        <begin position="145"/>
        <end position="524"/>
    </location>
</feature>
<feature type="transmembrane region" description="Helical" evidence="5">
    <location>
        <begin position="325"/>
        <end position="348"/>
    </location>
</feature>
<feature type="transmembrane region" description="Helical" evidence="5">
    <location>
        <begin position="177"/>
        <end position="199"/>
    </location>
</feature>
<sequence>MSKKPTLDASALPPLVPDSLKRVISEPAVPSSAAEDKVIDISEGPLAFRKAHVTMNNPPQVSPEVRATIEENVRTVYNPFISSMLSQSSDKYENLSHAQRIENFLHTPAARSGRRSVQTLSASELTPLNAEKKAKLEALAASSKETTLGQAFFSLLKAFVGTGILFLPQGFKSGGIIFAPFLLSVVAILTLFAMFRLLACRELVGGSYSHIGQVAFGIWGSRMVQISIILMQFGFCCSYIIFVAQNMSEVLAYFGANMSVGALILLQTLVYIPMSWIRYISYFSISNLIADAFILYGVAYILGSSFTTFATTGVQSVQYFNPNDYSVFIGTAVFTFEGIGLVIPTQASLSKDRQEHFKPLLVWTVLGLLVFYSFFAATNYLAIGESVEPLVLSSLPRNGWTLSVQCGWSMAQLLSYPLFLFPAVKIIEDMLELPRRSSGQKIQKNVVRAVIVVVTIMIAYFGQKHLDLFVSIVGAFCCVPLSFVYPPLFYLKIVPNTTLLSKVLDYAVILIGVATFTFVTWTNIQKWQAPGAV</sequence>
<feature type="transmembrane region" description="Helical" evidence="5">
    <location>
        <begin position="250"/>
        <end position="272"/>
    </location>
</feature>
<evidence type="ECO:0000259" key="6">
    <source>
        <dbReference type="Pfam" id="PF01490"/>
    </source>
</evidence>
<dbReference type="GO" id="GO:0016020">
    <property type="term" value="C:membrane"/>
    <property type="evidence" value="ECO:0007669"/>
    <property type="project" value="UniProtKB-SubCell"/>
</dbReference>
<protein>
    <submittedName>
        <fullName evidence="8">Aste57867_22071 protein</fullName>
    </submittedName>
</protein>
<evidence type="ECO:0000256" key="2">
    <source>
        <dbReference type="ARBA" id="ARBA00022692"/>
    </source>
</evidence>
<reference evidence="8 9" key="1">
    <citation type="submission" date="2019-03" db="EMBL/GenBank/DDBJ databases">
        <authorList>
            <person name="Gaulin E."/>
            <person name="Dumas B."/>
        </authorList>
    </citation>
    <scope>NUCLEOTIDE SEQUENCE [LARGE SCALE GENOMIC DNA]</scope>
    <source>
        <strain evidence="8">CBS 568.67</strain>
    </source>
</reference>
<evidence type="ECO:0000256" key="5">
    <source>
        <dbReference type="SAM" id="Phobius"/>
    </source>
</evidence>
<evidence type="ECO:0000313" key="8">
    <source>
        <dbReference type="EMBL" id="VFT98739.1"/>
    </source>
</evidence>
<dbReference type="OrthoDB" id="1684102at2759"/>
<keyword evidence="4 5" id="KW-0472">Membrane</keyword>
<dbReference type="PANTHER" id="PTHR22950:SF666">
    <property type="entry name" value="VACUOLAR AMINO ACID TRANSPORTER 4"/>
    <property type="match status" value="1"/>
</dbReference>
<gene>
    <name evidence="8" type="primary">Aste57867_22071</name>
    <name evidence="7" type="ORF">As57867_022002</name>
    <name evidence="8" type="ORF">ASTE57867_22071</name>
</gene>
<feature type="transmembrane region" description="Helical" evidence="5">
    <location>
        <begin position="151"/>
        <end position="171"/>
    </location>
</feature>
<keyword evidence="2 5" id="KW-0812">Transmembrane</keyword>
<dbReference type="AlphaFoldDB" id="A0A485LP62"/>
<organism evidence="8 9">
    <name type="scientific">Aphanomyces stellatus</name>
    <dbReference type="NCBI Taxonomy" id="120398"/>
    <lineage>
        <taxon>Eukaryota</taxon>
        <taxon>Sar</taxon>
        <taxon>Stramenopiles</taxon>
        <taxon>Oomycota</taxon>
        <taxon>Saprolegniomycetes</taxon>
        <taxon>Saprolegniales</taxon>
        <taxon>Verrucalvaceae</taxon>
        <taxon>Aphanomyces</taxon>
    </lineage>
</organism>
<evidence type="ECO:0000256" key="1">
    <source>
        <dbReference type="ARBA" id="ARBA00004141"/>
    </source>
</evidence>
<accession>A0A485LP62</accession>
<evidence type="ECO:0000313" key="9">
    <source>
        <dbReference type="Proteomes" id="UP000332933"/>
    </source>
</evidence>
<proteinExistence type="predicted"/>
<dbReference type="EMBL" id="VJMH01007015">
    <property type="protein sequence ID" value="KAF0686106.1"/>
    <property type="molecule type" value="Genomic_DNA"/>
</dbReference>